<organism evidence="2">
    <name type="scientific">bioreactor metagenome</name>
    <dbReference type="NCBI Taxonomy" id="1076179"/>
    <lineage>
        <taxon>unclassified sequences</taxon>
        <taxon>metagenomes</taxon>
        <taxon>ecological metagenomes</taxon>
    </lineage>
</organism>
<comment type="caution">
    <text evidence="2">The sequence shown here is derived from an EMBL/GenBank/DDBJ whole genome shotgun (WGS) entry which is preliminary data.</text>
</comment>
<protein>
    <submittedName>
        <fullName evidence="2">Uncharacterized protein</fullName>
    </submittedName>
</protein>
<dbReference type="EMBL" id="VSSQ01000035">
    <property type="protein sequence ID" value="MPL67086.1"/>
    <property type="molecule type" value="Genomic_DNA"/>
</dbReference>
<evidence type="ECO:0000256" key="1">
    <source>
        <dbReference type="SAM" id="Phobius"/>
    </source>
</evidence>
<feature type="transmembrane region" description="Helical" evidence="1">
    <location>
        <begin position="524"/>
        <end position="548"/>
    </location>
</feature>
<keyword evidence="1" id="KW-1133">Transmembrane helix</keyword>
<gene>
    <name evidence="2" type="ORF">SDC9_12776</name>
</gene>
<keyword evidence="1" id="KW-0812">Transmembrane</keyword>
<name>A0A644TJH3_9ZZZZ</name>
<feature type="transmembrane region" description="Helical" evidence="1">
    <location>
        <begin position="439"/>
        <end position="458"/>
    </location>
</feature>
<feature type="transmembrane region" description="Helical" evidence="1">
    <location>
        <begin position="378"/>
        <end position="398"/>
    </location>
</feature>
<feature type="transmembrane region" description="Helical" evidence="1">
    <location>
        <begin position="410"/>
        <end position="432"/>
    </location>
</feature>
<accession>A0A644TJH3</accession>
<keyword evidence="1" id="KW-0472">Membrane</keyword>
<feature type="transmembrane region" description="Helical" evidence="1">
    <location>
        <begin position="464"/>
        <end position="484"/>
    </location>
</feature>
<reference evidence="2" key="1">
    <citation type="submission" date="2019-08" db="EMBL/GenBank/DDBJ databases">
        <authorList>
            <person name="Kucharzyk K."/>
            <person name="Murdoch R.W."/>
            <person name="Higgins S."/>
            <person name="Loffler F."/>
        </authorList>
    </citation>
    <scope>NUCLEOTIDE SEQUENCE</scope>
</reference>
<evidence type="ECO:0000313" key="2">
    <source>
        <dbReference type="EMBL" id="MPL67086.1"/>
    </source>
</evidence>
<proteinExistence type="predicted"/>
<sequence length="560" mass="62382">MRARIKVLLIDLIGLVILPLIFMQTAFAGTFQVEAVFPYNLEQKKLDTVYGGSTNPLYLNIESANYDDEQPAKITITLPQGLLVATNANKWQQTILPKETIVTSNWKLAAHYTQVFDLLPLLATSNLAAGNNIIKVVVEVGSATTEKIINFKNNAENVSANSKEKIDTNKEYNWYINKLTLPVDNQGIRDEKVSEGSIYVRDTEFENLRNRMVGEGATNWAAVYNHPATHLLLELSNPQRDTKVLKFKAELLDKISGDVVSGLCTANQTDDNQEQGWTAGTHQKDATTALLALNGSKNQTFILPLYVDTGKITAGEYNLRVTVYSNDEEKISEIPLEIIKKSNIGLFSITFSFICFIILCFAFGKIHNTIMTIGAKGAITVALFAAVAFGSIVIPATLGGDFLRVFLGPFSSLVTGLLNGTLLYLLIFALLMLYRKPGIVALLFLIKWLLAGVMFGRFTPLGLLSYAVYIVVLEGTLYFSGFYIKQEFSKSYMFFIALLMGVADAFITLINMEQMMFFYRLYYAGWYIILYMFVNGLIYTSVGCCMGFKVGKRLQQVMGE</sequence>
<feature type="transmembrane region" description="Helical" evidence="1">
    <location>
        <begin position="491"/>
        <end position="512"/>
    </location>
</feature>
<feature type="transmembrane region" description="Helical" evidence="1">
    <location>
        <begin position="344"/>
        <end position="366"/>
    </location>
</feature>
<dbReference type="AlphaFoldDB" id="A0A644TJH3"/>